<dbReference type="GO" id="GO:0016787">
    <property type="term" value="F:hydrolase activity"/>
    <property type="evidence" value="ECO:0007669"/>
    <property type="project" value="UniProtKB-KW"/>
</dbReference>
<keyword evidence="3" id="KW-0732">Signal</keyword>
<dbReference type="AlphaFoldDB" id="A0A9W9CGW3"/>
<proteinExistence type="inferred from homology"/>
<dbReference type="Gene3D" id="3.40.50.1820">
    <property type="entry name" value="alpha/beta hydrolase"/>
    <property type="match status" value="1"/>
</dbReference>
<keyword evidence="7" id="KW-1185">Reference proteome</keyword>
<dbReference type="Pfam" id="PF00561">
    <property type="entry name" value="Abhydrolase_1"/>
    <property type="match status" value="1"/>
</dbReference>
<dbReference type="OrthoDB" id="425534at2759"/>
<dbReference type="Pfam" id="PF08386">
    <property type="entry name" value="Abhydrolase_4"/>
    <property type="match status" value="1"/>
</dbReference>
<dbReference type="PANTHER" id="PTHR43248">
    <property type="entry name" value="2-SUCCINYL-6-HYDROXY-2,4-CYCLOHEXADIENE-1-CARBOXYLATE SYNTHASE"/>
    <property type="match status" value="1"/>
</dbReference>
<feature type="domain" description="AB hydrolase-1" evidence="4">
    <location>
        <begin position="94"/>
        <end position="288"/>
    </location>
</feature>
<sequence>MLSKSFAWSAAFAVSFSTSTSALPYGTSNSSEPTLKWAPCDLPFDKNTTEEIAGPIDCATLEVPLDYTDLSSNNNTLTLQLIKQSATKEPFKGTIIFNPGGPGGSGVEEIATKGHVYRDEVFNGQYNIVGFDTRGTGRTIPFACDATKGSNTTTNFTSNAHPIKNNDTTFASVDMWNFLETKAWDDGTWYASSCANTEGMADIGRFLGTPFVARDMVRIIDALDEDGKLRFWGRSYSTILGQTFAAMFPDRIDRMLLDSNVRANDYYSGSWLTATSGTEKSLENWLQNCIDAGPELCPGISNFTGADTKVSDIMDALTEVFQELEEDPIILPEDYLFYPSYFWFRPGGFPLLQEAKYNIMRFLYRPDQAYEFLLPKLTQILARDWDSYIITIPKNATTAATNTADVELPWSLGANNVHGVSCSDSAFRTQKPEDMYSILAAQSKQGPFADAFSPQFWPCSQWPFKAAEQYEGNFESINTSYPILFVNGAYDPITPLDKAWEVAAGFQGSVLLTHKGQGHGFMSHPSNCTIEAVREYFFEGTLPAKGTECEPNEGIFEYAASIVGEGSGSGD</sequence>
<dbReference type="GeneID" id="80905124"/>
<feature type="domain" description="Peptidase S33 tripeptidyl aminopeptidase-like C-terminal" evidence="5">
    <location>
        <begin position="449"/>
        <end position="549"/>
    </location>
</feature>
<comment type="caution">
    <text evidence="6">The sequence shown here is derived from an EMBL/GenBank/DDBJ whole genome shotgun (WGS) entry which is preliminary data.</text>
</comment>
<evidence type="ECO:0000259" key="4">
    <source>
        <dbReference type="Pfam" id="PF00561"/>
    </source>
</evidence>
<comment type="similarity">
    <text evidence="1">Belongs to the peptidase S33 family.</text>
</comment>
<organism evidence="6 7">
    <name type="scientific">Didymosphaeria variabile</name>
    <dbReference type="NCBI Taxonomy" id="1932322"/>
    <lineage>
        <taxon>Eukaryota</taxon>
        <taxon>Fungi</taxon>
        <taxon>Dikarya</taxon>
        <taxon>Ascomycota</taxon>
        <taxon>Pezizomycotina</taxon>
        <taxon>Dothideomycetes</taxon>
        <taxon>Pleosporomycetidae</taxon>
        <taxon>Pleosporales</taxon>
        <taxon>Massarineae</taxon>
        <taxon>Didymosphaeriaceae</taxon>
        <taxon>Didymosphaeria</taxon>
    </lineage>
</organism>
<evidence type="ECO:0000256" key="3">
    <source>
        <dbReference type="SAM" id="SignalP"/>
    </source>
</evidence>
<evidence type="ECO:0000313" key="7">
    <source>
        <dbReference type="Proteomes" id="UP001140513"/>
    </source>
</evidence>
<feature type="chain" id="PRO_5040986395" description="Peptidase S33 tripeptidyl aminopeptidase-like C-terminal domain-containing protein" evidence="3">
    <location>
        <begin position="23"/>
        <end position="571"/>
    </location>
</feature>
<dbReference type="EMBL" id="JAPEUX010000001">
    <property type="protein sequence ID" value="KAJ4361025.1"/>
    <property type="molecule type" value="Genomic_DNA"/>
</dbReference>
<feature type="signal peptide" evidence="3">
    <location>
        <begin position="1"/>
        <end position="22"/>
    </location>
</feature>
<dbReference type="InterPro" id="IPR013595">
    <property type="entry name" value="Pept_S33_TAP-like_C"/>
</dbReference>
<evidence type="ECO:0000256" key="2">
    <source>
        <dbReference type="ARBA" id="ARBA00022801"/>
    </source>
</evidence>
<gene>
    <name evidence="6" type="ORF">N0V89_001594</name>
</gene>
<keyword evidence="2" id="KW-0378">Hydrolase</keyword>
<dbReference type="SUPFAM" id="SSF53474">
    <property type="entry name" value="alpha/beta-Hydrolases"/>
    <property type="match status" value="1"/>
</dbReference>
<dbReference type="Proteomes" id="UP001140513">
    <property type="component" value="Unassembled WGS sequence"/>
</dbReference>
<name>A0A9W9CGW3_9PLEO</name>
<reference evidence="6" key="1">
    <citation type="submission" date="2022-10" db="EMBL/GenBank/DDBJ databases">
        <title>Tapping the CABI collections for fungal endophytes: first genome assemblies for Collariella, Neodidymelliopsis, Ascochyta clinopodiicola, Didymella pomorum, Didymosphaeria variabile, Neocosmospora piperis and Neocucurbitaria cava.</title>
        <authorList>
            <person name="Hill R."/>
        </authorList>
    </citation>
    <scope>NUCLEOTIDE SEQUENCE</scope>
    <source>
        <strain evidence="6">IMI 356815</strain>
    </source>
</reference>
<dbReference type="RefSeq" id="XP_056077227.1">
    <property type="nucleotide sequence ID" value="XM_056210405.1"/>
</dbReference>
<accession>A0A9W9CGW3</accession>
<evidence type="ECO:0000259" key="5">
    <source>
        <dbReference type="Pfam" id="PF08386"/>
    </source>
</evidence>
<evidence type="ECO:0008006" key="8">
    <source>
        <dbReference type="Google" id="ProtNLM"/>
    </source>
</evidence>
<dbReference type="PANTHER" id="PTHR43248:SF25">
    <property type="entry name" value="AB HYDROLASE-1 DOMAIN-CONTAINING PROTEIN-RELATED"/>
    <property type="match status" value="1"/>
</dbReference>
<evidence type="ECO:0000313" key="6">
    <source>
        <dbReference type="EMBL" id="KAJ4361025.1"/>
    </source>
</evidence>
<dbReference type="InterPro" id="IPR029058">
    <property type="entry name" value="AB_hydrolase_fold"/>
</dbReference>
<evidence type="ECO:0000256" key="1">
    <source>
        <dbReference type="ARBA" id="ARBA00010088"/>
    </source>
</evidence>
<dbReference type="InterPro" id="IPR051601">
    <property type="entry name" value="Serine_prot/Carboxylest_S33"/>
</dbReference>
<protein>
    <recommendedName>
        <fullName evidence="8">Peptidase S33 tripeptidyl aminopeptidase-like C-terminal domain-containing protein</fullName>
    </recommendedName>
</protein>
<dbReference type="InterPro" id="IPR000073">
    <property type="entry name" value="AB_hydrolase_1"/>
</dbReference>